<dbReference type="Proteomes" id="UP000591537">
    <property type="component" value="Unassembled WGS sequence"/>
</dbReference>
<proteinExistence type="predicted"/>
<evidence type="ECO:0000313" key="2">
    <source>
        <dbReference type="Proteomes" id="UP000591537"/>
    </source>
</evidence>
<evidence type="ECO:0000313" key="1">
    <source>
        <dbReference type="EMBL" id="MBB6077993.1"/>
    </source>
</evidence>
<keyword evidence="2" id="KW-1185">Reference proteome</keyword>
<organism evidence="1 2">
    <name type="scientific">Streptomyces paradoxus</name>
    <dbReference type="NCBI Taxonomy" id="66375"/>
    <lineage>
        <taxon>Bacteria</taxon>
        <taxon>Bacillati</taxon>
        <taxon>Actinomycetota</taxon>
        <taxon>Actinomycetes</taxon>
        <taxon>Kitasatosporales</taxon>
        <taxon>Streptomycetaceae</taxon>
        <taxon>Streptomyces</taxon>
    </lineage>
</organism>
<dbReference type="EMBL" id="JACHGV010000005">
    <property type="protein sequence ID" value="MBB6077993.1"/>
    <property type="molecule type" value="Genomic_DNA"/>
</dbReference>
<reference evidence="1 2" key="1">
    <citation type="submission" date="2020-08" db="EMBL/GenBank/DDBJ databases">
        <title>Genomic Encyclopedia of Type Strains, Phase IV (KMG-IV): sequencing the most valuable type-strain genomes for metagenomic binning, comparative biology and taxonomic classification.</title>
        <authorList>
            <person name="Goeker M."/>
        </authorList>
    </citation>
    <scope>NUCLEOTIDE SEQUENCE [LARGE SCALE GENOMIC DNA]</scope>
    <source>
        <strain evidence="1 2">DSM 43350</strain>
    </source>
</reference>
<gene>
    <name evidence="1" type="ORF">HNR57_003919</name>
</gene>
<sequence length="87" mass="9233">MELFATDLPWAARPALLGAVGLLLAFRKPVGVRGMVWGLSQDRLWALTTHPEAELLSTGQNVLFLSANAIGTTLGLLGADRLFSSLG</sequence>
<name>A0A7W9TC77_9ACTN</name>
<dbReference type="RefSeq" id="WP_184561254.1">
    <property type="nucleotide sequence ID" value="NZ_BAAARS010000005.1"/>
</dbReference>
<comment type="caution">
    <text evidence="1">The sequence shown here is derived from an EMBL/GenBank/DDBJ whole genome shotgun (WGS) entry which is preliminary data.</text>
</comment>
<protein>
    <submittedName>
        <fullName evidence="1">Uncharacterized protein</fullName>
    </submittedName>
</protein>
<accession>A0A7W9TC77</accession>
<dbReference type="AlphaFoldDB" id="A0A7W9TC77"/>